<evidence type="ECO:0000256" key="6">
    <source>
        <dbReference type="SAM" id="MobiDB-lite"/>
    </source>
</evidence>
<dbReference type="NCBIfam" id="TIGR00731">
    <property type="entry name" value="bL25_bact_ctc"/>
    <property type="match status" value="1"/>
</dbReference>
<reference evidence="9 10" key="1">
    <citation type="submission" date="2014-12" db="EMBL/GenBank/DDBJ databases">
        <title>Draft genome sequences of 29 type strains of Enterococci.</title>
        <authorList>
            <person name="Zhong Z."/>
            <person name="Sun Z."/>
            <person name="Liu W."/>
            <person name="Zhang W."/>
            <person name="Zhang H."/>
        </authorList>
    </citation>
    <scope>NUCLEOTIDE SEQUENCE [LARGE SCALE GENOMIC DNA]</scope>
    <source>
        <strain evidence="9 10">DSM 22801</strain>
    </source>
</reference>
<protein>
    <recommendedName>
        <fullName evidence="5">Large ribosomal subunit protein bL25</fullName>
    </recommendedName>
    <alternativeName>
        <fullName evidence="5">General stress protein CTC</fullName>
    </alternativeName>
</protein>
<name>A0AA91JPC7_9ENTE</name>
<organism evidence="9 10">
    <name type="scientific">Enterococcus silesiacus</name>
    <dbReference type="NCBI Taxonomy" id="332949"/>
    <lineage>
        <taxon>Bacteria</taxon>
        <taxon>Bacillati</taxon>
        <taxon>Bacillota</taxon>
        <taxon>Bacilli</taxon>
        <taxon>Lactobacillales</taxon>
        <taxon>Enterococcaceae</taxon>
        <taxon>Enterococcus</taxon>
    </lineage>
</organism>
<gene>
    <name evidence="5" type="primary">rplY</name>
    <name evidence="5" type="synonym">ctc</name>
    <name evidence="9" type="ORF">RV15_GL000264</name>
</gene>
<evidence type="ECO:0000256" key="3">
    <source>
        <dbReference type="ARBA" id="ARBA00022980"/>
    </source>
</evidence>
<dbReference type="GO" id="GO:0003735">
    <property type="term" value="F:structural constituent of ribosome"/>
    <property type="evidence" value="ECO:0007669"/>
    <property type="project" value="InterPro"/>
</dbReference>
<proteinExistence type="inferred from homology"/>
<evidence type="ECO:0000256" key="5">
    <source>
        <dbReference type="HAMAP-Rule" id="MF_01334"/>
    </source>
</evidence>
<comment type="subunit">
    <text evidence="5">Part of the 50S ribosomal subunit; part of the 5S rRNA/L5/L18/L25 subcomplex. Contacts the 5S rRNA. Binds to the 5S rRNA independently of L5 and L18.</text>
</comment>
<dbReference type="GO" id="GO:0006412">
    <property type="term" value="P:translation"/>
    <property type="evidence" value="ECO:0007669"/>
    <property type="project" value="UniProtKB-UniRule"/>
</dbReference>
<evidence type="ECO:0000259" key="7">
    <source>
        <dbReference type="Pfam" id="PF01386"/>
    </source>
</evidence>
<dbReference type="SUPFAM" id="SSF50715">
    <property type="entry name" value="Ribosomal protein L25-like"/>
    <property type="match status" value="1"/>
</dbReference>
<evidence type="ECO:0000313" key="10">
    <source>
        <dbReference type="Proteomes" id="UP000183039"/>
    </source>
</evidence>
<dbReference type="NCBIfam" id="NF004133">
    <property type="entry name" value="PRK05618.2-4"/>
    <property type="match status" value="1"/>
</dbReference>
<dbReference type="Pfam" id="PF14693">
    <property type="entry name" value="Ribosomal_TL5_C"/>
    <property type="match status" value="1"/>
</dbReference>
<accession>A0AA91JPC7</accession>
<sequence length="248" mass="27498">MKLLFYIILLFADDQIYIHFDLSSYTSSLSTKRTRLALNLRRILVMSVSLEVKERAVRPRSLRNQLRHTGQVPAVVYGYEIESTPISVDQKELTKILRDNGANAVITMTIGGKKINTLLFKAQLDTFTSQMKHVEFLAVNMKETTEVEAEIVLVGESEGVKAGGELTQNLYNVLVSATPDKLPERVEVDITKLAIGDAITVADLPKDKDYDIITDGEEQILAITEAKAATEESSEEAAEPTVIGEKPE</sequence>
<evidence type="ECO:0000256" key="1">
    <source>
        <dbReference type="ARBA" id="ARBA00022730"/>
    </source>
</evidence>
<dbReference type="Pfam" id="PF01386">
    <property type="entry name" value="Ribosomal_L25p"/>
    <property type="match status" value="1"/>
</dbReference>
<dbReference type="InterPro" id="IPR037121">
    <property type="entry name" value="Ribosomal_bL25_C"/>
</dbReference>
<evidence type="ECO:0000256" key="2">
    <source>
        <dbReference type="ARBA" id="ARBA00022884"/>
    </source>
</evidence>
<dbReference type="InterPro" id="IPR001021">
    <property type="entry name" value="Ribosomal_bL25_long"/>
</dbReference>
<dbReference type="InterPro" id="IPR011035">
    <property type="entry name" value="Ribosomal_bL25/Gln-tRNA_synth"/>
</dbReference>
<dbReference type="Gene3D" id="2.170.120.20">
    <property type="entry name" value="Ribosomal protein L25, beta domain"/>
    <property type="match status" value="1"/>
</dbReference>
<evidence type="ECO:0000256" key="4">
    <source>
        <dbReference type="ARBA" id="ARBA00023274"/>
    </source>
</evidence>
<dbReference type="Proteomes" id="UP000183039">
    <property type="component" value="Unassembled WGS sequence"/>
</dbReference>
<comment type="caution">
    <text evidence="9">The sequence shown here is derived from an EMBL/GenBank/DDBJ whole genome shotgun (WGS) entry which is preliminary data.</text>
</comment>
<keyword evidence="2 5" id="KW-0694">RNA-binding</keyword>
<keyword evidence="3 5" id="KW-0689">Ribosomal protein</keyword>
<evidence type="ECO:0000259" key="8">
    <source>
        <dbReference type="Pfam" id="PF14693"/>
    </source>
</evidence>
<dbReference type="AlphaFoldDB" id="A0AA91JPC7"/>
<evidence type="ECO:0000313" key="9">
    <source>
        <dbReference type="EMBL" id="OJG91824.1"/>
    </source>
</evidence>
<dbReference type="GO" id="GO:0022625">
    <property type="term" value="C:cytosolic large ribosomal subunit"/>
    <property type="evidence" value="ECO:0007669"/>
    <property type="project" value="TreeGrafter"/>
</dbReference>
<dbReference type="InterPro" id="IPR029751">
    <property type="entry name" value="Ribosomal_L25_dom"/>
</dbReference>
<dbReference type="PANTHER" id="PTHR33284:SF1">
    <property type="entry name" value="RIBOSOMAL PROTEIN L25_GLN-TRNA SYNTHETASE, ANTI-CODON-BINDING DOMAIN-CONTAINING PROTEIN"/>
    <property type="match status" value="1"/>
</dbReference>
<feature type="domain" description="Large ribosomal subunit protein bL25 beta" evidence="8">
    <location>
        <begin position="146"/>
        <end position="226"/>
    </location>
</feature>
<dbReference type="GO" id="GO:0008097">
    <property type="term" value="F:5S rRNA binding"/>
    <property type="evidence" value="ECO:0007669"/>
    <property type="project" value="InterPro"/>
</dbReference>
<dbReference type="CDD" id="cd00495">
    <property type="entry name" value="Ribosomal_L25_TL5_CTC"/>
    <property type="match status" value="1"/>
</dbReference>
<dbReference type="PANTHER" id="PTHR33284">
    <property type="entry name" value="RIBOSOMAL PROTEIN L25/GLN-TRNA SYNTHETASE, ANTI-CODON-BINDING DOMAIN-CONTAINING PROTEIN"/>
    <property type="match status" value="1"/>
</dbReference>
<dbReference type="HAMAP" id="MF_01334">
    <property type="entry name" value="Ribosomal_bL25_CTC"/>
    <property type="match status" value="1"/>
</dbReference>
<dbReference type="InterPro" id="IPR020056">
    <property type="entry name" value="Rbsml_bL25/Gln-tRNA_synth_N"/>
</dbReference>
<dbReference type="Gene3D" id="2.40.240.10">
    <property type="entry name" value="Ribosomal Protein L25, Chain P"/>
    <property type="match status" value="1"/>
</dbReference>
<dbReference type="InterPro" id="IPR020930">
    <property type="entry name" value="Ribosomal_uL5_bac-type"/>
</dbReference>
<dbReference type="EMBL" id="JXLC01000010">
    <property type="protein sequence ID" value="OJG91824.1"/>
    <property type="molecule type" value="Genomic_DNA"/>
</dbReference>
<keyword evidence="1 5" id="KW-0699">rRNA-binding</keyword>
<feature type="region of interest" description="Disordered" evidence="6">
    <location>
        <begin position="227"/>
        <end position="248"/>
    </location>
</feature>
<comment type="function">
    <text evidence="5">This is one of the proteins that binds to the 5S RNA in the ribosome where it forms part of the central protuberance.</text>
</comment>
<keyword evidence="4 5" id="KW-0687">Ribonucleoprotein</keyword>
<feature type="domain" description="Large ribosomal subunit protein bL25 L25" evidence="7">
    <location>
        <begin position="50"/>
        <end position="136"/>
    </location>
</feature>
<comment type="similarity">
    <text evidence="5">Belongs to the bacterial ribosomal protein bL25 family. CTC subfamily.</text>
</comment>
<dbReference type="InterPro" id="IPR020057">
    <property type="entry name" value="Ribosomal_bL25_b-dom"/>
</dbReference>